<keyword evidence="8" id="KW-1015">Disulfide bond</keyword>
<dbReference type="Pfam" id="PF00187">
    <property type="entry name" value="Chitin_bind_1"/>
    <property type="match status" value="1"/>
</dbReference>
<evidence type="ECO:0000256" key="2">
    <source>
        <dbReference type="ARBA" id="ARBA00022669"/>
    </source>
</evidence>
<comment type="caution">
    <text evidence="8">Lacks conserved residue(s) required for the propagation of feature annotation.</text>
</comment>
<feature type="domain" description="Chitin-binding type-1" evidence="10">
    <location>
        <begin position="389"/>
        <end position="424"/>
    </location>
</feature>
<dbReference type="InterPro" id="IPR018371">
    <property type="entry name" value="Chitin-binding_1_CS"/>
</dbReference>
<dbReference type="CDD" id="cd10951">
    <property type="entry name" value="CE4_ClCDA_like"/>
    <property type="match status" value="1"/>
</dbReference>
<dbReference type="PROSITE" id="PS51677">
    <property type="entry name" value="NODB"/>
    <property type="match status" value="1"/>
</dbReference>
<dbReference type="EMBL" id="KE747827">
    <property type="protein sequence ID" value="RMZ71623.1"/>
    <property type="molecule type" value="Genomic_DNA"/>
</dbReference>
<keyword evidence="2 8" id="KW-0147">Chitin-binding</keyword>
<dbReference type="OrthoDB" id="407355at2759"/>
<dbReference type="AlphaFoldDB" id="A0A3M7MAR2"/>
<name>A0A3M7MAR2_9PLEO</name>
<dbReference type="SMART" id="SM00270">
    <property type="entry name" value="ChtBD1"/>
    <property type="match status" value="2"/>
</dbReference>
<evidence type="ECO:0000256" key="5">
    <source>
        <dbReference type="ARBA" id="ARBA00022801"/>
    </source>
</evidence>
<keyword evidence="4 9" id="KW-0732">Signal</keyword>
<evidence type="ECO:0000313" key="12">
    <source>
        <dbReference type="EMBL" id="RMZ71623.1"/>
    </source>
</evidence>
<feature type="domain" description="Chitin-binding type-1" evidence="10">
    <location>
        <begin position="71"/>
        <end position="115"/>
    </location>
</feature>
<dbReference type="SUPFAM" id="SSF88713">
    <property type="entry name" value="Glycoside hydrolase/deacetylase"/>
    <property type="match status" value="1"/>
</dbReference>
<dbReference type="InterPro" id="IPR002509">
    <property type="entry name" value="NODB_dom"/>
</dbReference>
<reference evidence="12 13" key="1">
    <citation type="journal article" date="2014" name="PLoS ONE">
        <title>De novo Genome Assembly of the Fungal Plant Pathogen Pyrenophora semeniperda.</title>
        <authorList>
            <person name="Soliai M.M."/>
            <person name="Meyer S.E."/>
            <person name="Udall J.A."/>
            <person name="Elzinga D.E."/>
            <person name="Hermansen R.A."/>
            <person name="Bodily P.M."/>
            <person name="Hart A.A."/>
            <person name="Coleman C.E."/>
        </authorList>
    </citation>
    <scope>NUCLEOTIDE SEQUENCE [LARGE SCALE GENOMIC DNA]</scope>
    <source>
        <strain evidence="12 13">CCB06</strain>
        <tissue evidence="12">Mycelium</tissue>
    </source>
</reference>
<dbReference type="SUPFAM" id="SSF57016">
    <property type="entry name" value="Plant lectins/antimicrobial peptides"/>
    <property type="match status" value="2"/>
</dbReference>
<dbReference type="Gene3D" id="3.20.20.370">
    <property type="entry name" value="Glycoside hydrolase/deacetylase"/>
    <property type="match status" value="1"/>
</dbReference>
<dbReference type="InterPro" id="IPR036861">
    <property type="entry name" value="Endochitinase-like_sf"/>
</dbReference>
<sequence>MHYTSALAAIAAVTPFVSAHGTGLPKIIGLNPRDLRARDLLSRTGAKFMGVDELVKPKTLSKVPVQARQNDRQCGQGIGSCAAGQCCSPEGYCGTGGDYCFSPGCLYQFGPGCPENQTPAGTNTSTIARTKLGNIEYGGNGIYSCSTPGTVALTYDDGPQKAFTNHILDVMASYNAKATFFITGNNINKGQIDITPEFSTVIKRMDADGHQIASHTWTHLDLSAISKQDRHNQMIKNEMALRNIVGKIPTYMRPPYSSCTAESGCEQDLADLGYHVTYFDLDTDDYEHDDPTLIQYSKDVFKGNVTKGKAASTQWLEIGHDIHEQTAYNLTEYMLSTLTQLGYKAVTVGECLGDPVANWYRTAGGAGTAPPVTTPSSAAPAPTGAKKFTCAGSSFGTCCSQFGYCGSTAGYCGTGCQKTFGKCT</sequence>
<keyword evidence="6" id="KW-0119">Carbohydrate metabolism</keyword>
<dbReference type="GO" id="GO:0008061">
    <property type="term" value="F:chitin binding"/>
    <property type="evidence" value="ECO:0007669"/>
    <property type="project" value="UniProtKB-UniRule"/>
</dbReference>
<evidence type="ECO:0000256" key="8">
    <source>
        <dbReference type="PROSITE-ProRule" id="PRU00261"/>
    </source>
</evidence>
<keyword evidence="3" id="KW-0479">Metal-binding</keyword>
<dbReference type="GO" id="GO:0046872">
    <property type="term" value="F:metal ion binding"/>
    <property type="evidence" value="ECO:0007669"/>
    <property type="project" value="UniProtKB-KW"/>
</dbReference>
<keyword evidence="13" id="KW-1185">Reference proteome</keyword>
<dbReference type="InterPro" id="IPR001002">
    <property type="entry name" value="Chitin-bd_1"/>
</dbReference>
<dbReference type="GO" id="GO:0005975">
    <property type="term" value="P:carbohydrate metabolic process"/>
    <property type="evidence" value="ECO:0007669"/>
    <property type="project" value="InterPro"/>
</dbReference>
<dbReference type="PANTHER" id="PTHR46471:SF4">
    <property type="entry name" value="CHITIN DEACETYLASE"/>
    <property type="match status" value="1"/>
</dbReference>
<feature type="signal peptide" evidence="9">
    <location>
        <begin position="1"/>
        <end position="19"/>
    </location>
</feature>
<feature type="disulfide bond" evidence="8">
    <location>
        <begin position="86"/>
        <end position="100"/>
    </location>
</feature>
<dbReference type="CDD" id="cd11618">
    <property type="entry name" value="ChtBD1_1"/>
    <property type="match status" value="1"/>
</dbReference>
<organism evidence="12 13">
    <name type="scientific">Pyrenophora seminiperda CCB06</name>
    <dbReference type="NCBI Taxonomy" id="1302712"/>
    <lineage>
        <taxon>Eukaryota</taxon>
        <taxon>Fungi</taxon>
        <taxon>Dikarya</taxon>
        <taxon>Ascomycota</taxon>
        <taxon>Pezizomycotina</taxon>
        <taxon>Dothideomycetes</taxon>
        <taxon>Pleosporomycetidae</taxon>
        <taxon>Pleosporales</taxon>
        <taxon>Pleosporineae</taxon>
        <taxon>Pleosporaceae</taxon>
        <taxon>Pyrenophora</taxon>
    </lineage>
</organism>
<dbReference type="PROSITE" id="PS00026">
    <property type="entry name" value="CHIT_BIND_I_1"/>
    <property type="match status" value="1"/>
</dbReference>
<dbReference type="Proteomes" id="UP000265663">
    <property type="component" value="Unassembled WGS sequence"/>
</dbReference>
<proteinExistence type="predicted"/>
<feature type="disulfide bond" evidence="8">
    <location>
        <begin position="398"/>
        <end position="412"/>
    </location>
</feature>
<dbReference type="PANTHER" id="PTHR46471">
    <property type="entry name" value="CHITIN DEACETYLASE"/>
    <property type="match status" value="1"/>
</dbReference>
<comment type="cofactor">
    <cofactor evidence="1">
        <name>Co(2+)</name>
        <dbReference type="ChEBI" id="CHEBI:48828"/>
    </cofactor>
</comment>
<evidence type="ECO:0000256" key="7">
    <source>
        <dbReference type="ARBA" id="ARBA00023285"/>
    </source>
</evidence>
<gene>
    <name evidence="12" type="ORF">GMOD_00006759</name>
</gene>
<dbReference type="GO" id="GO:0016810">
    <property type="term" value="F:hydrolase activity, acting on carbon-nitrogen (but not peptide) bonds"/>
    <property type="evidence" value="ECO:0007669"/>
    <property type="project" value="InterPro"/>
</dbReference>
<evidence type="ECO:0000256" key="3">
    <source>
        <dbReference type="ARBA" id="ARBA00022723"/>
    </source>
</evidence>
<evidence type="ECO:0000256" key="4">
    <source>
        <dbReference type="ARBA" id="ARBA00022729"/>
    </source>
</evidence>
<evidence type="ECO:0000256" key="1">
    <source>
        <dbReference type="ARBA" id="ARBA00001941"/>
    </source>
</evidence>
<dbReference type="PROSITE" id="PS50941">
    <property type="entry name" value="CHIT_BIND_I_2"/>
    <property type="match status" value="2"/>
</dbReference>
<accession>A0A3M7MAR2</accession>
<evidence type="ECO:0000313" key="13">
    <source>
        <dbReference type="Proteomes" id="UP000265663"/>
    </source>
</evidence>
<dbReference type="Pfam" id="PF01522">
    <property type="entry name" value="Polysacc_deac_1"/>
    <property type="match status" value="1"/>
</dbReference>
<evidence type="ECO:0000259" key="10">
    <source>
        <dbReference type="PROSITE" id="PS50941"/>
    </source>
</evidence>
<evidence type="ECO:0000256" key="9">
    <source>
        <dbReference type="SAM" id="SignalP"/>
    </source>
</evidence>
<feature type="domain" description="NodB homology" evidence="11">
    <location>
        <begin position="149"/>
        <end position="346"/>
    </location>
</feature>
<evidence type="ECO:0000259" key="11">
    <source>
        <dbReference type="PROSITE" id="PS51677"/>
    </source>
</evidence>
<protein>
    <submittedName>
        <fullName evidence="12">Chitin binding</fullName>
    </submittedName>
</protein>
<dbReference type="InterPro" id="IPR011330">
    <property type="entry name" value="Glyco_hydro/deAcase_b/a-brl"/>
</dbReference>
<dbReference type="CDD" id="cd00035">
    <property type="entry name" value="ChtBD1"/>
    <property type="match status" value="1"/>
</dbReference>
<feature type="chain" id="PRO_5018336409" evidence="9">
    <location>
        <begin position="20"/>
        <end position="424"/>
    </location>
</feature>
<evidence type="ECO:0000256" key="6">
    <source>
        <dbReference type="ARBA" id="ARBA00023277"/>
    </source>
</evidence>
<keyword evidence="5" id="KW-0378">Hydrolase</keyword>
<feature type="disulfide bond" evidence="8">
    <location>
        <begin position="81"/>
        <end position="93"/>
    </location>
</feature>
<keyword evidence="7" id="KW-0170">Cobalt</keyword>
<dbReference type="Gene3D" id="3.30.60.10">
    <property type="entry name" value="Endochitinase-like"/>
    <property type="match status" value="2"/>
</dbReference>